<dbReference type="PANTHER" id="PTHR11203:SF37">
    <property type="entry name" value="INTEGRATOR COMPLEX SUBUNIT 11"/>
    <property type="match status" value="1"/>
</dbReference>
<accession>A0ABS9BTU2</accession>
<dbReference type="Gene3D" id="3.60.15.10">
    <property type="entry name" value="Ribonuclease Z/Hydroxyacylglutathione hydrolase-like"/>
    <property type="match status" value="1"/>
</dbReference>
<dbReference type="SUPFAM" id="SSF56281">
    <property type="entry name" value="Metallo-hydrolase/oxidoreductase"/>
    <property type="match status" value="1"/>
</dbReference>
<dbReference type="Pfam" id="PF10996">
    <property type="entry name" value="Beta-Casp"/>
    <property type="match status" value="1"/>
</dbReference>
<dbReference type="PANTHER" id="PTHR11203">
    <property type="entry name" value="CLEAVAGE AND POLYADENYLATION SPECIFICITY FACTOR FAMILY MEMBER"/>
    <property type="match status" value="1"/>
</dbReference>
<feature type="domain" description="Beta-Casp" evidence="3">
    <location>
        <begin position="253"/>
        <end position="378"/>
    </location>
</feature>
<feature type="domain" description="Metallo-beta-lactamase" evidence="2">
    <location>
        <begin position="15"/>
        <end position="233"/>
    </location>
</feature>
<evidence type="ECO:0000313" key="5">
    <source>
        <dbReference type="Proteomes" id="UP001201449"/>
    </source>
</evidence>
<sequence>MQVQIKFLGGAKSVTGSRYLLEIDHQKFLVDCGLFQGLKELRLRNWDEFPIDPAEIHAVILTHAHIDHTGYLPKLVKEGFSGRIYCTYPTLDLTKILLKDSAKLQEEEAEYAQRKGYSRHAKPQPLYTVGDAEKVFNLLEPVEMEAPTQLVHGVTFTFFNAGHILGAAILKIKVKGKNQEKKIVFSGDLGRFQDPIFNPPARIPFADILLMESTYGDRKQPTLHPEDELGRAIRETMRNGGVAVIPAFAVGRTQMILFYLHLLLHKGKIPNVPIYVDSPMAIDVTKLYKQFMSYHRLGPLFEEEEEHNPFHHPNLHYYQTQEASISLNEIRSNAIIISASGMATGGRILHHLYHRLPNEHDSIIFVGYQAEGTRGRRILDGEATSRMYGVEVPVKAKTYYIEGLSAHADQDELMEWAAGFTSRPKITFLVHGEKNASEVLAFKLKHELDWHPIIPDYLESFVLFDGI</sequence>
<dbReference type="Gene3D" id="3.40.50.10890">
    <property type="match status" value="1"/>
</dbReference>
<evidence type="ECO:0000259" key="2">
    <source>
        <dbReference type="SMART" id="SM00849"/>
    </source>
</evidence>
<organism evidence="4 5">
    <name type="scientific">Mariniradius sediminis</name>
    <dbReference type="NCBI Taxonomy" id="2909237"/>
    <lineage>
        <taxon>Bacteria</taxon>
        <taxon>Pseudomonadati</taxon>
        <taxon>Bacteroidota</taxon>
        <taxon>Cytophagia</taxon>
        <taxon>Cytophagales</taxon>
        <taxon>Cyclobacteriaceae</taxon>
        <taxon>Mariniradius</taxon>
    </lineage>
</organism>
<dbReference type="EMBL" id="JAKEVZ010000007">
    <property type="protein sequence ID" value="MCF1751481.1"/>
    <property type="molecule type" value="Genomic_DNA"/>
</dbReference>
<evidence type="ECO:0000256" key="1">
    <source>
        <dbReference type="ARBA" id="ARBA00022801"/>
    </source>
</evidence>
<gene>
    <name evidence="4" type="ORF">L0U89_10405</name>
</gene>
<dbReference type="Pfam" id="PF07521">
    <property type="entry name" value="RMMBL"/>
    <property type="match status" value="1"/>
</dbReference>
<evidence type="ECO:0000313" key="4">
    <source>
        <dbReference type="EMBL" id="MCF1751481.1"/>
    </source>
</evidence>
<evidence type="ECO:0000259" key="3">
    <source>
        <dbReference type="SMART" id="SM01027"/>
    </source>
</evidence>
<dbReference type="CDD" id="cd16295">
    <property type="entry name" value="TTHA0252-CPSF-like_MBL-fold"/>
    <property type="match status" value="1"/>
</dbReference>
<comment type="caution">
    <text evidence="4">The sequence shown here is derived from an EMBL/GenBank/DDBJ whole genome shotgun (WGS) entry which is preliminary data.</text>
</comment>
<proteinExistence type="predicted"/>
<dbReference type="InterPro" id="IPR022712">
    <property type="entry name" value="Beta_Casp"/>
</dbReference>
<dbReference type="RefSeq" id="WP_234861468.1">
    <property type="nucleotide sequence ID" value="NZ_JAKEVZ010000007.1"/>
</dbReference>
<dbReference type="InterPro" id="IPR050698">
    <property type="entry name" value="MBL"/>
</dbReference>
<dbReference type="InterPro" id="IPR036866">
    <property type="entry name" value="RibonucZ/Hydroxyglut_hydro"/>
</dbReference>
<keyword evidence="1" id="KW-0378">Hydrolase</keyword>
<keyword evidence="5" id="KW-1185">Reference proteome</keyword>
<dbReference type="Pfam" id="PF16661">
    <property type="entry name" value="Lactamase_B_6"/>
    <property type="match status" value="1"/>
</dbReference>
<dbReference type="SMART" id="SM01027">
    <property type="entry name" value="Beta-Casp"/>
    <property type="match status" value="1"/>
</dbReference>
<protein>
    <submittedName>
        <fullName evidence="4">MBL fold metallo-hydrolase</fullName>
    </submittedName>
</protein>
<reference evidence="4 5" key="1">
    <citation type="submission" date="2022-01" db="EMBL/GenBank/DDBJ databases">
        <title>Mariniradius saccharolyticus sp. nov., isolated from sediment of a river.</title>
        <authorList>
            <person name="Liu H."/>
        </authorList>
    </citation>
    <scope>NUCLEOTIDE SEQUENCE [LARGE SCALE GENOMIC DNA]</scope>
    <source>
        <strain evidence="4 5">RY-2</strain>
    </source>
</reference>
<dbReference type="InterPro" id="IPR011108">
    <property type="entry name" value="RMMBL"/>
</dbReference>
<dbReference type="InterPro" id="IPR001279">
    <property type="entry name" value="Metallo-B-lactamas"/>
</dbReference>
<dbReference type="Proteomes" id="UP001201449">
    <property type="component" value="Unassembled WGS sequence"/>
</dbReference>
<dbReference type="SMART" id="SM00849">
    <property type="entry name" value="Lactamase_B"/>
    <property type="match status" value="1"/>
</dbReference>
<name>A0ABS9BTU2_9BACT</name>